<keyword evidence="1" id="KW-1133">Transmembrane helix</keyword>
<dbReference type="Pfam" id="PF00487">
    <property type="entry name" value="FA_desaturase"/>
    <property type="match status" value="1"/>
</dbReference>
<reference evidence="3 4" key="1">
    <citation type="submission" date="2018-10" db="EMBL/GenBank/DDBJ databases">
        <title>Genomic Encyclopedia of Archaeal and Bacterial Type Strains, Phase II (KMG-II): from individual species to whole genera.</title>
        <authorList>
            <person name="Goeker M."/>
        </authorList>
    </citation>
    <scope>NUCLEOTIDE SEQUENCE [LARGE SCALE GENOMIC DNA]</scope>
    <source>
        <strain evidence="3 4">DSM 29466</strain>
    </source>
</reference>
<evidence type="ECO:0000313" key="4">
    <source>
        <dbReference type="Proteomes" id="UP000269157"/>
    </source>
</evidence>
<comment type="caution">
    <text evidence="3">The sequence shown here is derived from an EMBL/GenBank/DDBJ whole genome shotgun (WGS) entry which is preliminary data.</text>
</comment>
<keyword evidence="1" id="KW-0812">Transmembrane</keyword>
<dbReference type="CDD" id="cd03509">
    <property type="entry name" value="DesA_FADS-like"/>
    <property type="match status" value="1"/>
</dbReference>
<gene>
    <name evidence="3" type="ORF">BCF46_0721</name>
</gene>
<evidence type="ECO:0000259" key="2">
    <source>
        <dbReference type="Pfam" id="PF00487"/>
    </source>
</evidence>
<dbReference type="RefSeq" id="WP_121021762.1">
    <property type="nucleotide sequence ID" value="NZ_RCCE01000001.1"/>
</dbReference>
<keyword evidence="1" id="KW-0472">Membrane</keyword>
<feature type="transmembrane region" description="Helical" evidence="1">
    <location>
        <begin position="159"/>
        <end position="178"/>
    </location>
</feature>
<dbReference type="AlphaFoldDB" id="A0A497X5L4"/>
<dbReference type="InterPro" id="IPR005804">
    <property type="entry name" value="FA_desaturase_dom"/>
</dbReference>
<dbReference type="EMBL" id="RCCE01000001">
    <property type="protein sequence ID" value="RLJ60520.1"/>
    <property type="molecule type" value="Genomic_DNA"/>
</dbReference>
<evidence type="ECO:0000313" key="3">
    <source>
        <dbReference type="EMBL" id="RLJ60520.1"/>
    </source>
</evidence>
<proteinExistence type="predicted"/>
<feature type="transmembrane region" description="Helical" evidence="1">
    <location>
        <begin position="184"/>
        <end position="204"/>
    </location>
</feature>
<dbReference type="Proteomes" id="UP000269157">
    <property type="component" value="Unassembled WGS sequence"/>
</dbReference>
<organism evidence="3 4">
    <name type="scientific">Litoreibacter meonggei</name>
    <dbReference type="NCBI Taxonomy" id="1049199"/>
    <lineage>
        <taxon>Bacteria</taxon>
        <taxon>Pseudomonadati</taxon>
        <taxon>Pseudomonadota</taxon>
        <taxon>Alphaproteobacteria</taxon>
        <taxon>Rhodobacterales</taxon>
        <taxon>Roseobacteraceae</taxon>
        <taxon>Litoreibacter</taxon>
    </lineage>
</organism>
<dbReference type="OrthoDB" id="784276at2"/>
<feature type="transmembrane region" description="Helical" evidence="1">
    <location>
        <begin position="20"/>
        <end position="47"/>
    </location>
</feature>
<dbReference type="GO" id="GO:0006629">
    <property type="term" value="P:lipid metabolic process"/>
    <property type="evidence" value="ECO:0007669"/>
    <property type="project" value="InterPro"/>
</dbReference>
<name>A0A497X5L4_9RHOB</name>
<keyword evidence="4" id="KW-1185">Reference proteome</keyword>
<sequence>MSDRNNTVEWRTLAVMAVTYAVWGGAVFWMSAWSMPLAVIFTALAIAQQSSLQHEVLHGHPLRWQWLNELMVRPSLNLLIPYGRFRDTHLAHHRDANLTDPYDDPESNFLAGRDWAALPEWAKLLYRANNTLAGRMLIGPAVGQWAFMRADMKTPSRRIAMSWLAHVVTAVPVIWLVLQSPIPPWAYLIAAYLGVSLLKIRTFLEHRAHEQSRARTVIVEDRGPLAFLFLNNNLHAVHHMHPQVPWYDLPALYRSGKDRFLACNDSYIYPSYGTIFARHLVRAKDPVEHPLMHRALDDRTPPA</sequence>
<accession>A0A497X5L4</accession>
<evidence type="ECO:0000256" key="1">
    <source>
        <dbReference type="SAM" id="Phobius"/>
    </source>
</evidence>
<feature type="domain" description="Fatty acid desaturase" evidence="2">
    <location>
        <begin position="33"/>
        <end position="256"/>
    </location>
</feature>
<protein>
    <submittedName>
        <fullName evidence="3">Fatty acid desaturase</fullName>
    </submittedName>
</protein>